<dbReference type="SUPFAM" id="SSF51261">
    <property type="entry name" value="Duplicated hybrid motif"/>
    <property type="match status" value="1"/>
</dbReference>
<dbReference type="InterPro" id="IPR016047">
    <property type="entry name" value="M23ase_b-sheet_dom"/>
</dbReference>
<accession>A0ABX1M155</accession>
<dbReference type="CDD" id="cd12797">
    <property type="entry name" value="M23_peptidase"/>
    <property type="match status" value="1"/>
</dbReference>
<evidence type="ECO:0000313" key="3">
    <source>
        <dbReference type="Proteomes" id="UP000738376"/>
    </source>
</evidence>
<comment type="caution">
    <text evidence="2">The sequence shown here is derived from an EMBL/GenBank/DDBJ whole genome shotgun (WGS) entry which is preliminary data.</text>
</comment>
<dbReference type="Proteomes" id="UP000738376">
    <property type="component" value="Unassembled WGS sequence"/>
</dbReference>
<evidence type="ECO:0000313" key="2">
    <source>
        <dbReference type="EMBL" id="NMF60926.1"/>
    </source>
</evidence>
<name>A0ABX1M155_9CYAN</name>
<reference evidence="2 3" key="1">
    <citation type="submission" date="2020-03" db="EMBL/GenBank/DDBJ databases">
        <title>Draft Genome Sequence of 2-Methylisoborneol Producing Pseudanabaena yagii Strain GIHE-NHR1 Isolated from North Han River in South Korea.</title>
        <authorList>
            <person name="Jeong J."/>
        </authorList>
    </citation>
    <scope>NUCLEOTIDE SEQUENCE [LARGE SCALE GENOMIC DNA]</scope>
    <source>
        <strain evidence="2 3">GIHE-NHR1</strain>
    </source>
</reference>
<sequence length="293" mass="31673">MVIRPFKLTLLIGLSLLSAIAAVIFGVAKADALQVMLKPNPPVLGDTVSVWIATDQKTGVPPTVSVDRKQFPAFQMSANRWRAFIPTTPLDQAGLKQVVVTGDGLQQTLAMQLGDRDFPTQSIWLSGSGSDLEPTDYEWDKVSAFKKLVTPQKFWNGAFLKPNEGEITTGFGVRRYYNGEFANDYYHRGIDYAGGYGSPVIAPAAGYVRLVGTVSQGFRLHGNTVGVDHGQGVESIFLHLSEIYVKEGDFVKAGQAIGAVGATGAATGPHLHWGLYVNGESINPVAWRYEGVE</sequence>
<dbReference type="InterPro" id="IPR011055">
    <property type="entry name" value="Dup_hybrid_motif"/>
</dbReference>
<dbReference type="Gene3D" id="2.70.70.10">
    <property type="entry name" value="Glucose Permease (Domain IIA)"/>
    <property type="match status" value="1"/>
</dbReference>
<dbReference type="PANTHER" id="PTHR21666">
    <property type="entry name" value="PEPTIDASE-RELATED"/>
    <property type="match status" value="1"/>
</dbReference>
<proteinExistence type="predicted"/>
<dbReference type="InterPro" id="IPR050570">
    <property type="entry name" value="Cell_wall_metabolism_enzyme"/>
</dbReference>
<evidence type="ECO:0000259" key="1">
    <source>
        <dbReference type="Pfam" id="PF01551"/>
    </source>
</evidence>
<dbReference type="Pfam" id="PF01551">
    <property type="entry name" value="Peptidase_M23"/>
    <property type="match status" value="1"/>
</dbReference>
<organism evidence="2 3">
    <name type="scientific">Pseudanabaena yagii GIHE-NHR1</name>
    <dbReference type="NCBI Taxonomy" id="2722753"/>
    <lineage>
        <taxon>Bacteria</taxon>
        <taxon>Bacillati</taxon>
        <taxon>Cyanobacteriota</taxon>
        <taxon>Cyanophyceae</taxon>
        <taxon>Pseudanabaenales</taxon>
        <taxon>Pseudanabaenaceae</taxon>
        <taxon>Pseudanabaena</taxon>
        <taxon>Pseudanabaena yagii</taxon>
    </lineage>
</organism>
<dbReference type="PANTHER" id="PTHR21666:SF290">
    <property type="entry name" value="PEPTIDASE M23 DOMAIN PROTEIN"/>
    <property type="match status" value="1"/>
</dbReference>
<dbReference type="RefSeq" id="WP_169365854.1">
    <property type="nucleotide sequence ID" value="NZ_JAAVJL010000004.1"/>
</dbReference>
<feature type="domain" description="M23ase beta-sheet core" evidence="1">
    <location>
        <begin position="186"/>
        <end position="284"/>
    </location>
</feature>
<protein>
    <submittedName>
        <fullName evidence="2">M23 family metallopeptidase</fullName>
    </submittedName>
</protein>
<dbReference type="EMBL" id="JAAVJL010000004">
    <property type="protein sequence ID" value="NMF60926.1"/>
    <property type="molecule type" value="Genomic_DNA"/>
</dbReference>
<keyword evidence="3" id="KW-1185">Reference proteome</keyword>
<gene>
    <name evidence="2" type="ORF">HC246_23585</name>
</gene>